<sequence length="286" mass="32652">MSHKHQTLRFASDATAGNGIWGYPTSKANFCEEDYIFTRYIAEFINCLSNATYIYLALKYPRANSKAAVPWYRTLDIQSIGLLAVGIFSGVFHGTMHQETQLLDDLSMLVLAGSLVQPLYAFRQSRAVGAAITTILWLGIATMAVIYVRSGDIAIHVATFTGLLTFVWPRTLFIVYWTGRYSKEQQKRLMKQFWKACIILIVGFTLWHIDLEYCAELRAARKSLGLPAAWLLELHGWWHIFTALGASWYMRLIRELTSVEQAETGKKAHYARGWKHPPISLERCQY</sequence>
<feature type="transmembrane region" description="Helical" evidence="9">
    <location>
        <begin position="106"/>
        <end position="122"/>
    </location>
</feature>
<feature type="binding site" evidence="8">
    <location>
        <position position="93"/>
    </location>
    <ligand>
        <name>Zn(2+)</name>
        <dbReference type="ChEBI" id="CHEBI:29105"/>
        <note>catalytic</note>
    </ligand>
</feature>
<evidence type="ECO:0000256" key="8">
    <source>
        <dbReference type="PIRSR" id="PIRSR608901-2"/>
    </source>
</evidence>
<dbReference type="GO" id="GO:0005789">
    <property type="term" value="C:endoplasmic reticulum membrane"/>
    <property type="evidence" value="ECO:0007669"/>
    <property type="project" value="TreeGrafter"/>
</dbReference>
<feature type="transmembrane region" description="Helical" evidence="9">
    <location>
        <begin position="127"/>
        <end position="147"/>
    </location>
</feature>
<keyword evidence="6 9" id="KW-0472">Membrane</keyword>
<evidence type="ECO:0000256" key="7">
    <source>
        <dbReference type="PIRSR" id="PIRSR608901-1"/>
    </source>
</evidence>
<evidence type="ECO:0000256" key="5">
    <source>
        <dbReference type="ARBA" id="ARBA00022989"/>
    </source>
</evidence>
<dbReference type="AlphaFoldDB" id="A0A9Q8SHA5"/>
<dbReference type="GO" id="GO:0046872">
    <property type="term" value="F:metal ion binding"/>
    <property type="evidence" value="ECO:0007669"/>
    <property type="project" value="UniProtKB-KW"/>
</dbReference>
<feature type="binding site" evidence="8">
    <location>
        <position position="235"/>
    </location>
    <ligand>
        <name>Zn(2+)</name>
        <dbReference type="ChEBI" id="CHEBI:29105"/>
        <note>catalytic</note>
    </ligand>
</feature>
<evidence type="ECO:0000256" key="3">
    <source>
        <dbReference type="ARBA" id="ARBA00022692"/>
    </source>
</evidence>
<feature type="transmembrane region" description="Helical" evidence="9">
    <location>
        <begin position="75"/>
        <end position="94"/>
    </location>
</feature>
<keyword evidence="8" id="KW-0862">Zinc</keyword>
<organism evidence="10 11">
    <name type="scientific">Colletotrichum lupini</name>
    <dbReference type="NCBI Taxonomy" id="145971"/>
    <lineage>
        <taxon>Eukaryota</taxon>
        <taxon>Fungi</taxon>
        <taxon>Dikarya</taxon>
        <taxon>Ascomycota</taxon>
        <taxon>Pezizomycotina</taxon>
        <taxon>Sordariomycetes</taxon>
        <taxon>Hypocreomycetidae</taxon>
        <taxon>Glomerellales</taxon>
        <taxon>Glomerellaceae</taxon>
        <taxon>Colletotrichum</taxon>
        <taxon>Colletotrichum acutatum species complex</taxon>
    </lineage>
</organism>
<dbReference type="EMBL" id="CP019474">
    <property type="protein sequence ID" value="UQC77371.1"/>
    <property type="molecule type" value="Genomic_DNA"/>
</dbReference>
<dbReference type="PANTHER" id="PTHR46187">
    <property type="entry name" value="ALKALINE CERAMIDASE 3"/>
    <property type="match status" value="1"/>
</dbReference>
<dbReference type="PANTHER" id="PTHR46187:SF1">
    <property type="entry name" value="ALKALINE PHYTOCERAMIDASE"/>
    <property type="match status" value="1"/>
</dbReference>
<dbReference type="Pfam" id="PF05875">
    <property type="entry name" value="Ceramidase"/>
    <property type="match status" value="1"/>
</dbReference>
<feature type="transmembrane region" description="Helical" evidence="9">
    <location>
        <begin position="153"/>
        <end position="177"/>
    </location>
</feature>
<feature type="binding site" evidence="8">
    <location>
        <position position="239"/>
    </location>
    <ligand>
        <name>Zn(2+)</name>
        <dbReference type="ChEBI" id="CHEBI:29105"/>
        <note>catalytic</note>
    </ligand>
</feature>
<dbReference type="Proteomes" id="UP000830671">
    <property type="component" value="Chromosome 2"/>
</dbReference>
<dbReference type="GO" id="GO:0046514">
    <property type="term" value="P:ceramide catabolic process"/>
    <property type="evidence" value="ECO:0007669"/>
    <property type="project" value="TreeGrafter"/>
</dbReference>
<name>A0A9Q8SHA5_9PEZI</name>
<protein>
    <submittedName>
        <fullName evidence="10">Alkaline phytoceramidase</fullName>
    </submittedName>
</protein>
<dbReference type="GeneID" id="73336877"/>
<keyword evidence="5 9" id="KW-1133">Transmembrane helix</keyword>
<evidence type="ECO:0000256" key="9">
    <source>
        <dbReference type="SAM" id="Phobius"/>
    </source>
</evidence>
<reference evidence="10" key="1">
    <citation type="journal article" date="2021" name="Mol. Plant Microbe Interact.">
        <title>Complete Genome Sequence of the Plant-Pathogenic Fungus Colletotrichum lupini.</title>
        <authorList>
            <person name="Baroncelli R."/>
            <person name="Pensec F."/>
            <person name="Da Lio D."/>
            <person name="Boufleur T."/>
            <person name="Vicente I."/>
            <person name="Sarrocco S."/>
            <person name="Picot A."/>
            <person name="Baraldi E."/>
            <person name="Sukno S."/>
            <person name="Thon M."/>
            <person name="Le Floch G."/>
        </authorList>
    </citation>
    <scope>NUCLEOTIDE SEQUENCE</scope>
    <source>
        <strain evidence="10">IMI 504893</strain>
    </source>
</reference>
<evidence type="ECO:0000256" key="2">
    <source>
        <dbReference type="ARBA" id="ARBA00009780"/>
    </source>
</evidence>
<evidence type="ECO:0000313" key="10">
    <source>
        <dbReference type="EMBL" id="UQC77371.1"/>
    </source>
</evidence>
<feature type="binding site" evidence="7">
    <location>
        <position position="43"/>
    </location>
    <ligand>
        <name>Ca(2+)</name>
        <dbReference type="ChEBI" id="CHEBI:29108"/>
    </ligand>
</feature>
<evidence type="ECO:0000256" key="4">
    <source>
        <dbReference type="ARBA" id="ARBA00022801"/>
    </source>
</evidence>
<dbReference type="GO" id="GO:0046513">
    <property type="term" value="P:ceramide biosynthetic process"/>
    <property type="evidence" value="ECO:0007669"/>
    <property type="project" value="TreeGrafter"/>
</dbReference>
<evidence type="ECO:0000256" key="1">
    <source>
        <dbReference type="ARBA" id="ARBA00004141"/>
    </source>
</evidence>
<keyword evidence="11" id="KW-1185">Reference proteome</keyword>
<comment type="cofactor">
    <cofactor evidence="8">
        <name>Zn(2+)</name>
        <dbReference type="ChEBI" id="CHEBI:29105"/>
    </cofactor>
</comment>
<comment type="similarity">
    <text evidence="2">Belongs to the alkaline ceramidase family.</text>
</comment>
<evidence type="ECO:0000313" key="11">
    <source>
        <dbReference type="Proteomes" id="UP000830671"/>
    </source>
</evidence>
<gene>
    <name evidence="10" type="ORF">CLUP02_02839</name>
</gene>
<keyword evidence="4" id="KW-0378">Hydrolase</keyword>
<accession>A0A9Q8SHA5</accession>
<dbReference type="RefSeq" id="XP_049139010.1">
    <property type="nucleotide sequence ID" value="XM_049281867.1"/>
</dbReference>
<dbReference type="KEGG" id="clup:CLUP02_02839"/>
<proteinExistence type="inferred from homology"/>
<feature type="transmembrane region" description="Helical" evidence="9">
    <location>
        <begin position="229"/>
        <end position="249"/>
    </location>
</feature>
<comment type="subcellular location">
    <subcellularLocation>
        <location evidence="1">Membrane</location>
        <topology evidence="1">Multi-pass membrane protein</topology>
    </subcellularLocation>
</comment>
<keyword evidence="3 9" id="KW-0812">Transmembrane</keyword>
<feature type="transmembrane region" description="Helical" evidence="9">
    <location>
        <begin position="189"/>
        <end position="209"/>
    </location>
</feature>
<dbReference type="GO" id="GO:0016811">
    <property type="term" value="F:hydrolase activity, acting on carbon-nitrogen (but not peptide) bonds, in linear amides"/>
    <property type="evidence" value="ECO:0007669"/>
    <property type="project" value="InterPro"/>
</dbReference>
<feature type="binding site" evidence="7">
    <location>
        <position position="32"/>
    </location>
    <ligand>
        <name>Ca(2+)</name>
        <dbReference type="ChEBI" id="CHEBI:29108"/>
    </ligand>
</feature>
<keyword evidence="7" id="KW-0479">Metal-binding</keyword>
<keyword evidence="7" id="KW-0106">Calcium</keyword>
<dbReference type="InterPro" id="IPR008901">
    <property type="entry name" value="ACER"/>
</dbReference>
<evidence type="ECO:0000256" key="6">
    <source>
        <dbReference type="ARBA" id="ARBA00023136"/>
    </source>
</evidence>